<dbReference type="AlphaFoldDB" id="A0A0W0WVU0"/>
<name>A0A0W0WVU0_9GAMM</name>
<evidence type="ECO:0000256" key="1">
    <source>
        <dbReference type="SAM" id="Phobius"/>
    </source>
</evidence>
<proteinExistence type="predicted"/>
<comment type="caution">
    <text evidence="2">The sequence shown here is derived from an EMBL/GenBank/DDBJ whole genome shotgun (WGS) entry which is preliminary data.</text>
</comment>
<reference evidence="2 3" key="1">
    <citation type="submission" date="2015-11" db="EMBL/GenBank/DDBJ databases">
        <title>Genomic analysis of 38 Legionella species identifies large and diverse effector repertoires.</title>
        <authorList>
            <person name="Burstein D."/>
            <person name="Amaro F."/>
            <person name="Zusman T."/>
            <person name="Lifshitz Z."/>
            <person name="Cohen O."/>
            <person name="Gilbert J.A."/>
            <person name="Pupko T."/>
            <person name="Shuman H.A."/>
            <person name="Segal G."/>
        </authorList>
    </citation>
    <scope>NUCLEOTIDE SEQUENCE [LARGE SCALE GENOMIC DNA]</scope>
    <source>
        <strain evidence="2 3">ATCC 49506</strain>
    </source>
</reference>
<keyword evidence="3" id="KW-1185">Reference proteome</keyword>
<accession>A0A0W0WVU0</accession>
<organism evidence="2 3">
    <name type="scientific">Legionella nautarum</name>
    <dbReference type="NCBI Taxonomy" id="45070"/>
    <lineage>
        <taxon>Bacteria</taxon>
        <taxon>Pseudomonadati</taxon>
        <taxon>Pseudomonadota</taxon>
        <taxon>Gammaproteobacteria</taxon>
        <taxon>Legionellales</taxon>
        <taxon>Legionellaceae</taxon>
        <taxon>Legionella</taxon>
    </lineage>
</organism>
<feature type="transmembrane region" description="Helical" evidence="1">
    <location>
        <begin position="326"/>
        <end position="343"/>
    </location>
</feature>
<gene>
    <name evidence="2" type="ORF">Lnau_1419</name>
</gene>
<keyword evidence="1" id="KW-1133">Transmembrane helix</keyword>
<dbReference type="OrthoDB" id="7029714at2"/>
<keyword evidence="1" id="KW-0472">Membrane</keyword>
<protein>
    <submittedName>
        <fullName evidence="2">Uncharacterized protein</fullName>
    </submittedName>
</protein>
<feature type="transmembrane region" description="Helical" evidence="1">
    <location>
        <begin position="349"/>
        <end position="368"/>
    </location>
</feature>
<feature type="transmembrane region" description="Helical" evidence="1">
    <location>
        <begin position="133"/>
        <end position="153"/>
    </location>
</feature>
<feature type="transmembrane region" description="Helical" evidence="1">
    <location>
        <begin position="65"/>
        <end position="83"/>
    </location>
</feature>
<feature type="transmembrane region" description="Helical" evidence="1">
    <location>
        <begin position="490"/>
        <end position="508"/>
    </location>
</feature>
<dbReference type="PATRIC" id="fig|45070.6.peg.1486"/>
<feature type="transmembrane region" description="Helical" evidence="1">
    <location>
        <begin position="237"/>
        <end position="265"/>
    </location>
</feature>
<feature type="transmembrane region" description="Helical" evidence="1">
    <location>
        <begin position="520"/>
        <end position="544"/>
    </location>
</feature>
<feature type="transmembrane region" description="Helical" evidence="1">
    <location>
        <begin position="165"/>
        <end position="185"/>
    </location>
</feature>
<evidence type="ECO:0000313" key="3">
    <source>
        <dbReference type="Proteomes" id="UP000054725"/>
    </source>
</evidence>
<keyword evidence="1" id="KW-0812">Transmembrane</keyword>
<dbReference type="Proteomes" id="UP000054725">
    <property type="component" value="Unassembled WGS sequence"/>
</dbReference>
<sequence>MKASYQQIALRTETIFLLMLAIALVFSFFLINVLGQISSESSAALNLFTQGAQFLVHPKAAERNTFLIVTATLPILILFATKYQTRFDKVAYSKYASIALPLIVAVLLFLPIYKSDFLMMLIFGKIFFMLHPTVLVLICLSLATLWCFSIANFQPLVLAPKTTATVIWVIFILAMLLQLLSWRIASINSVSYDPAWTNHADAAFYALSQVVAGKTLLVDLPSQYGLFPELIAPLFKWIGATILNLSLFFASLQFISLFGLFFVLSKLVKNPVLLLLGGLSLLTLTFGTTIYFSGSHDRYFQYWPIRFFWPAFSVLVFYYFARNKTLYRATVVSLVSAIGTFWIMDTGLFIFLSFTAYLTGRCIILCSNDKPNRLIHLKEYLLAISLHILITGAVIAALLGVMWLKSHQPLQLHRQFEYQKLFYGLGFAMLPLPKQIHPWMSVLGVYLLGIIISSAAWFQNKKDSIRVDLILYLSLLGIGLFIYYEGRAHVANLITVCWPALMVMLIATDCTIKKIREKNLAFTQMAIPIAAIGFLLLCSVNFIAHVPKMFHDMKYVFKTRQVIYFPYIASELAFIKQQAQSKHECLILSKRQSIYYAETGLASPIKGPGLVETLLKSDEEHFMTELFKGQLDCVFLGLGESSPFLIIDTAKLTQIYKVSSINSEHTMLYLTPKG</sequence>
<feature type="transmembrane region" description="Helical" evidence="1">
    <location>
        <begin position="465"/>
        <end position="484"/>
    </location>
</feature>
<feature type="transmembrane region" description="Helical" evidence="1">
    <location>
        <begin position="300"/>
        <end position="319"/>
    </location>
</feature>
<feature type="transmembrane region" description="Helical" evidence="1">
    <location>
        <begin position="95"/>
        <end position="113"/>
    </location>
</feature>
<dbReference type="STRING" id="45070.Lnau_1419"/>
<dbReference type="EMBL" id="LNYO01000013">
    <property type="protein sequence ID" value="KTD36435.1"/>
    <property type="molecule type" value="Genomic_DNA"/>
</dbReference>
<evidence type="ECO:0000313" key="2">
    <source>
        <dbReference type="EMBL" id="KTD36435.1"/>
    </source>
</evidence>
<feature type="transmembrane region" description="Helical" evidence="1">
    <location>
        <begin position="380"/>
        <end position="404"/>
    </location>
</feature>
<feature type="transmembrane region" description="Helical" evidence="1">
    <location>
        <begin position="439"/>
        <end position="458"/>
    </location>
</feature>
<dbReference type="RefSeq" id="WP_058504431.1">
    <property type="nucleotide sequence ID" value="NZ_CAAAIF010000014.1"/>
</dbReference>
<feature type="transmembrane region" description="Helical" evidence="1">
    <location>
        <begin position="15"/>
        <end position="37"/>
    </location>
</feature>
<feature type="transmembrane region" description="Helical" evidence="1">
    <location>
        <begin position="272"/>
        <end position="294"/>
    </location>
</feature>